<keyword evidence="14 17" id="KW-0472">Membrane</keyword>
<keyword evidence="6" id="KW-1003">Cell membrane</keyword>
<evidence type="ECO:0000256" key="14">
    <source>
        <dbReference type="ARBA" id="ARBA00023136"/>
    </source>
</evidence>
<evidence type="ECO:0000256" key="9">
    <source>
        <dbReference type="ARBA" id="ARBA00022692"/>
    </source>
</evidence>
<evidence type="ECO:0000256" key="1">
    <source>
        <dbReference type="ARBA" id="ARBA00004429"/>
    </source>
</evidence>
<dbReference type="GO" id="GO:0005524">
    <property type="term" value="F:ATP binding"/>
    <property type="evidence" value="ECO:0007669"/>
    <property type="project" value="UniProtKB-KW"/>
</dbReference>
<keyword evidence="15 20" id="KW-0829">Tyrosine-protein kinase</keyword>
<dbReference type="InterPro" id="IPR027417">
    <property type="entry name" value="P-loop_NTPase"/>
</dbReference>
<evidence type="ECO:0000256" key="4">
    <source>
        <dbReference type="ARBA" id="ARBA00008883"/>
    </source>
</evidence>
<comment type="similarity">
    <text evidence="3">Belongs to the CpsD/CapB family.</text>
</comment>
<evidence type="ECO:0000259" key="18">
    <source>
        <dbReference type="Pfam" id="PF02706"/>
    </source>
</evidence>
<feature type="transmembrane region" description="Helical" evidence="17">
    <location>
        <begin position="12"/>
        <end position="34"/>
    </location>
</feature>
<dbReference type="CDD" id="cd05387">
    <property type="entry name" value="BY-kinase"/>
    <property type="match status" value="1"/>
</dbReference>
<sequence length="474" mass="50808">MTIVDLVQIIRKHIATVIVTFCVVFAAVAAFTFMSPTKYTATAELFATYTGQTDAQQNSSEMSSGATYLSTQIKTYPQLIKTQAVLQPVISDLNLDMKVSDLADMVTATNPSNTFMVDVSVVAGDSKKSADIANSVANNLSQQISSALYTDGTSKSPIQLSVVQKAVPPEAPSSPKTTLYLAAGIILGIIAAIGAALLKDMINTKVDDTDEVKELTQTSSLGTVPKSDIFDDTRPAVVGNTGSREAEEFRRIRTNIAFLNPDVRNHGHLLVITSTEPSEGKTTVSVNTAAAIAEDGKTVLLIDADLRHPSVAKSLDIEGHVGLSHILSGQASPRDIVQKYWKPNFHVLPAGKRPGNASILLNSQVMHEMVEQALQQYDYVILDTAPMSVSNDAAVFGRLADGVVMVVGKGVAEKKELASTVQALGAAEVPVLGYVFNFANPKKSHSKNYYYYEDTVSSKDDKESSKTKGKGKHH</sequence>
<dbReference type="InterPro" id="IPR005702">
    <property type="entry name" value="Wzc-like_C"/>
</dbReference>
<dbReference type="Pfam" id="PF13614">
    <property type="entry name" value="AAA_31"/>
    <property type="match status" value="1"/>
</dbReference>
<comment type="similarity">
    <text evidence="2">Belongs to the CpsC/CapA family.</text>
</comment>
<keyword evidence="7" id="KW-0997">Cell inner membrane</keyword>
<evidence type="ECO:0000256" key="17">
    <source>
        <dbReference type="SAM" id="Phobius"/>
    </source>
</evidence>
<evidence type="ECO:0000256" key="8">
    <source>
        <dbReference type="ARBA" id="ARBA00022679"/>
    </source>
</evidence>
<proteinExistence type="inferred from homology"/>
<dbReference type="SUPFAM" id="SSF52540">
    <property type="entry name" value="P-loop containing nucleoside triphosphate hydrolases"/>
    <property type="match status" value="1"/>
</dbReference>
<dbReference type="GO" id="GO:0042802">
    <property type="term" value="F:identical protein binding"/>
    <property type="evidence" value="ECO:0007669"/>
    <property type="project" value="UniProtKB-ARBA"/>
</dbReference>
<evidence type="ECO:0000256" key="11">
    <source>
        <dbReference type="ARBA" id="ARBA00022777"/>
    </source>
</evidence>
<dbReference type="OrthoDB" id="9812433at2"/>
<evidence type="ECO:0000256" key="6">
    <source>
        <dbReference type="ARBA" id="ARBA00022475"/>
    </source>
</evidence>
<name>A0A5N6S2N9_9BIFI</name>
<dbReference type="RefSeq" id="WP_152581217.1">
    <property type="nucleotide sequence ID" value="NZ_JALCCS010000002.1"/>
</dbReference>
<dbReference type="PANTHER" id="PTHR32309">
    <property type="entry name" value="TYROSINE-PROTEIN KINASE"/>
    <property type="match status" value="1"/>
</dbReference>
<keyword evidence="10" id="KW-0547">Nucleotide-binding</keyword>
<dbReference type="GeneID" id="78127657"/>
<dbReference type="Proteomes" id="UP000325415">
    <property type="component" value="Unassembled WGS sequence"/>
</dbReference>
<comment type="catalytic activity">
    <reaction evidence="16">
        <text>L-tyrosyl-[protein] + ATP = O-phospho-L-tyrosyl-[protein] + ADP + H(+)</text>
        <dbReference type="Rhea" id="RHEA:10596"/>
        <dbReference type="Rhea" id="RHEA-COMP:10136"/>
        <dbReference type="Rhea" id="RHEA-COMP:20101"/>
        <dbReference type="ChEBI" id="CHEBI:15378"/>
        <dbReference type="ChEBI" id="CHEBI:30616"/>
        <dbReference type="ChEBI" id="CHEBI:46858"/>
        <dbReference type="ChEBI" id="CHEBI:61978"/>
        <dbReference type="ChEBI" id="CHEBI:456216"/>
        <dbReference type="EC" id="2.7.10.2"/>
    </reaction>
</comment>
<feature type="transmembrane region" description="Helical" evidence="17">
    <location>
        <begin position="179"/>
        <end position="198"/>
    </location>
</feature>
<evidence type="ECO:0000256" key="5">
    <source>
        <dbReference type="ARBA" id="ARBA00011903"/>
    </source>
</evidence>
<dbReference type="EMBL" id="QDAG01000008">
    <property type="protein sequence ID" value="KAE8127455.1"/>
    <property type="molecule type" value="Genomic_DNA"/>
</dbReference>
<evidence type="ECO:0000256" key="12">
    <source>
        <dbReference type="ARBA" id="ARBA00022840"/>
    </source>
</evidence>
<evidence type="ECO:0000256" key="7">
    <source>
        <dbReference type="ARBA" id="ARBA00022519"/>
    </source>
</evidence>
<evidence type="ECO:0000259" key="19">
    <source>
        <dbReference type="Pfam" id="PF13614"/>
    </source>
</evidence>
<protein>
    <recommendedName>
        <fullName evidence="5">non-specific protein-tyrosine kinase</fullName>
        <ecNumber evidence="5">2.7.10.2</ecNumber>
    </recommendedName>
</protein>
<comment type="subcellular location">
    <subcellularLocation>
        <location evidence="1">Cell inner membrane</location>
        <topology evidence="1">Multi-pass membrane protein</topology>
    </subcellularLocation>
</comment>
<accession>A0A5N6S2N9</accession>
<organism evidence="20 21">
    <name type="scientific">Bifidobacterium tibiigranuli</name>
    <dbReference type="NCBI Taxonomy" id="2172043"/>
    <lineage>
        <taxon>Bacteria</taxon>
        <taxon>Bacillati</taxon>
        <taxon>Actinomycetota</taxon>
        <taxon>Actinomycetes</taxon>
        <taxon>Bifidobacteriales</taxon>
        <taxon>Bifidobacteriaceae</taxon>
        <taxon>Bifidobacterium</taxon>
    </lineage>
</organism>
<gene>
    <name evidence="20" type="ORF">DDE84_08175</name>
</gene>
<keyword evidence="11 20" id="KW-0418">Kinase</keyword>
<dbReference type="InterPro" id="IPR050445">
    <property type="entry name" value="Bact_polysacc_biosynth/exp"/>
</dbReference>
<dbReference type="GO" id="GO:0004715">
    <property type="term" value="F:non-membrane spanning protein tyrosine kinase activity"/>
    <property type="evidence" value="ECO:0007669"/>
    <property type="project" value="UniProtKB-EC"/>
</dbReference>
<evidence type="ECO:0000256" key="3">
    <source>
        <dbReference type="ARBA" id="ARBA00007316"/>
    </source>
</evidence>
<keyword evidence="13 17" id="KW-1133">Transmembrane helix</keyword>
<keyword evidence="9 17" id="KW-0812">Transmembrane</keyword>
<dbReference type="EC" id="2.7.10.2" evidence="5"/>
<keyword evidence="21" id="KW-1185">Reference proteome</keyword>
<comment type="caution">
    <text evidence="20">The sequence shown here is derived from an EMBL/GenBank/DDBJ whole genome shotgun (WGS) entry which is preliminary data.</text>
</comment>
<feature type="domain" description="Polysaccharide chain length determinant N-terminal" evidence="18">
    <location>
        <begin position="3"/>
        <end position="93"/>
    </location>
</feature>
<dbReference type="AlphaFoldDB" id="A0A5N6S2N9"/>
<evidence type="ECO:0000313" key="21">
    <source>
        <dbReference type="Proteomes" id="UP000325415"/>
    </source>
</evidence>
<dbReference type="InterPro" id="IPR003856">
    <property type="entry name" value="LPS_length_determ_N"/>
</dbReference>
<evidence type="ECO:0000256" key="15">
    <source>
        <dbReference type="ARBA" id="ARBA00023137"/>
    </source>
</evidence>
<keyword evidence="12" id="KW-0067">ATP-binding</keyword>
<dbReference type="InterPro" id="IPR025669">
    <property type="entry name" value="AAA_dom"/>
</dbReference>
<reference evidence="20 21" key="1">
    <citation type="submission" date="2018-04" db="EMBL/GenBank/DDBJ databases">
        <authorList>
            <person name="Eckel V.P."/>
            <person name="Vogel R.F."/>
        </authorList>
    </citation>
    <scope>NUCLEOTIDE SEQUENCE [LARGE SCALE GENOMIC DNA]</scope>
    <source>
        <strain evidence="21">TMW 2.1764</strain>
    </source>
</reference>
<evidence type="ECO:0000256" key="13">
    <source>
        <dbReference type="ARBA" id="ARBA00022989"/>
    </source>
</evidence>
<feature type="domain" description="AAA" evidence="19">
    <location>
        <begin position="280"/>
        <end position="387"/>
    </location>
</feature>
<dbReference type="PANTHER" id="PTHR32309:SF13">
    <property type="entry name" value="FERRIC ENTEROBACTIN TRANSPORT PROTEIN FEPE"/>
    <property type="match status" value="1"/>
</dbReference>
<evidence type="ECO:0000256" key="2">
    <source>
        <dbReference type="ARBA" id="ARBA00006683"/>
    </source>
</evidence>
<comment type="similarity">
    <text evidence="4">Belongs to the etk/wzc family.</text>
</comment>
<dbReference type="Gene3D" id="3.40.50.300">
    <property type="entry name" value="P-loop containing nucleotide triphosphate hydrolases"/>
    <property type="match status" value="1"/>
</dbReference>
<evidence type="ECO:0000256" key="16">
    <source>
        <dbReference type="ARBA" id="ARBA00051245"/>
    </source>
</evidence>
<keyword evidence="8" id="KW-0808">Transferase</keyword>
<dbReference type="FunFam" id="3.40.50.300:FF:000527">
    <property type="entry name" value="Tyrosine-protein kinase etk"/>
    <property type="match status" value="1"/>
</dbReference>
<dbReference type="GO" id="GO:0005886">
    <property type="term" value="C:plasma membrane"/>
    <property type="evidence" value="ECO:0007669"/>
    <property type="project" value="UniProtKB-SubCell"/>
</dbReference>
<dbReference type="Pfam" id="PF02706">
    <property type="entry name" value="Wzz"/>
    <property type="match status" value="1"/>
</dbReference>
<evidence type="ECO:0000313" key="20">
    <source>
        <dbReference type="EMBL" id="KAE8127455.1"/>
    </source>
</evidence>
<dbReference type="NCBIfam" id="TIGR01007">
    <property type="entry name" value="eps_fam"/>
    <property type="match status" value="1"/>
</dbReference>
<evidence type="ECO:0000256" key="10">
    <source>
        <dbReference type="ARBA" id="ARBA00022741"/>
    </source>
</evidence>